<dbReference type="Proteomes" id="UP000221504">
    <property type="component" value="Unassembled WGS sequence"/>
</dbReference>
<dbReference type="RefSeq" id="WP_099011465.1">
    <property type="nucleotide sequence ID" value="NZ_CP077154.1"/>
</dbReference>
<name>A0A2C6BVB9_FUSNP</name>
<evidence type="ECO:0000313" key="3">
    <source>
        <dbReference type="Proteomes" id="UP000221504"/>
    </source>
</evidence>
<dbReference type="InterPro" id="IPR007685">
    <property type="entry name" value="RelA_SpoT"/>
</dbReference>
<comment type="caution">
    <text evidence="2">The sequence shown here is derived from an EMBL/GenBank/DDBJ whole genome shotgun (WGS) entry which is preliminary data.</text>
</comment>
<dbReference type="InterPro" id="IPR052366">
    <property type="entry name" value="GTP_Pyrophosphokinase"/>
</dbReference>
<evidence type="ECO:0000313" key="2">
    <source>
        <dbReference type="EMBL" id="PHI08173.1"/>
    </source>
</evidence>
<dbReference type="AlphaFoldDB" id="A0A2C6BVB9"/>
<dbReference type="Pfam" id="PF04607">
    <property type="entry name" value="RelA_SpoT"/>
    <property type="match status" value="1"/>
</dbReference>
<dbReference type="GO" id="GO:0015969">
    <property type="term" value="P:guanosine tetraphosphate metabolic process"/>
    <property type="evidence" value="ECO:0007669"/>
    <property type="project" value="InterPro"/>
</dbReference>
<evidence type="ECO:0000259" key="1">
    <source>
        <dbReference type="Pfam" id="PF04607"/>
    </source>
</evidence>
<dbReference type="PANTHER" id="PTHR47837">
    <property type="entry name" value="GTP PYROPHOSPHOKINASE YJBM"/>
    <property type="match status" value="1"/>
</dbReference>
<accession>A0A2C6BVB9</accession>
<dbReference type="CDD" id="cd05399">
    <property type="entry name" value="NT_Rel-Spo_like"/>
    <property type="match status" value="1"/>
</dbReference>
<feature type="domain" description="RelA/SpoT" evidence="1">
    <location>
        <begin position="7"/>
        <end position="67"/>
    </location>
</feature>
<organism evidence="2 3">
    <name type="scientific">Fusobacterium nucleatum subsp. polymorphum</name>
    <name type="common">Fusobacterium polymorphum</name>
    <dbReference type="NCBI Taxonomy" id="76857"/>
    <lineage>
        <taxon>Bacteria</taxon>
        <taxon>Fusobacteriati</taxon>
        <taxon>Fusobacteriota</taxon>
        <taxon>Fusobacteriia</taxon>
        <taxon>Fusobacteriales</taxon>
        <taxon>Fusobacteriaceae</taxon>
        <taxon>Fusobacterium</taxon>
    </lineage>
</organism>
<dbReference type="SUPFAM" id="SSF81301">
    <property type="entry name" value="Nucleotidyltransferase"/>
    <property type="match status" value="1"/>
</dbReference>
<dbReference type="EMBL" id="NIRM01000002">
    <property type="protein sequence ID" value="PHI08173.1"/>
    <property type="molecule type" value="Genomic_DNA"/>
</dbReference>
<proteinExistence type="predicted"/>
<dbReference type="Gene3D" id="3.30.460.10">
    <property type="entry name" value="Beta Polymerase, domain 2"/>
    <property type="match status" value="1"/>
</dbReference>
<dbReference type="InterPro" id="IPR043519">
    <property type="entry name" value="NT_sf"/>
</dbReference>
<gene>
    <name evidence="2" type="ORF">CBG52_08280</name>
</gene>
<sequence>MLIDDNFQLKYNKDYVELPKKDGYRSLHKIFTFNYENKSLNFEIQIRTRLQHLWSTTVEIYDLIEYKNLKSGSFNKLKTWEGLFFKRCSKVIENFEKENFTISKKIVNKIFAFKKYIKIFERLKTIKSIKNINLLKDYKDGDSLLLIIDIEKGSINFLDGEVENLVTYYNILEQEVEKNIKLLLLTIKNIKKLHSAYSNYFLNNNEFIELIEIIHNR</sequence>
<reference evidence="2 3" key="1">
    <citation type="submission" date="2017-06" db="EMBL/GenBank/DDBJ databases">
        <title>Draft genome sequence of Fusobacterium nucleatum subsp. polymorphum KCOM 1267 (=ChDC F290).</title>
        <authorList>
            <person name="Kook J.-K."/>
            <person name="Park S.-N."/>
            <person name="Lim Y.K."/>
            <person name="Roh H."/>
        </authorList>
    </citation>
    <scope>NUCLEOTIDE SEQUENCE [LARGE SCALE GENOMIC DNA]</scope>
    <source>
        <strain evidence="3">KCOM 1267(ChDC F290)</strain>
    </source>
</reference>
<protein>
    <recommendedName>
        <fullName evidence="1">RelA/SpoT domain-containing protein</fullName>
    </recommendedName>
</protein>
<dbReference type="PANTHER" id="PTHR47837:SF1">
    <property type="entry name" value="GTP PYROPHOSPHOKINASE YJBM"/>
    <property type="match status" value="1"/>
</dbReference>